<dbReference type="PANTHER" id="PTHR11903:SF37">
    <property type="entry name" value="PSI-PRODUCING OXYGENASE A"/>
    <property type="match status" value="1"/>
</dbReference>
<dbReference type="EMBL" id="AYKW01000056">
    <property type="protein sequence ID" value="PIL25197.1"/>
    <property type="molecule type" value="Genomic_DNA"/>
</dbReference>
<dbReference type="SUPFAM" id="SSF48264">
    <property type="entry name" value="Cytochrome P450"/>
    <property type="match status" value="1"/>
</dbReference>
<dbReference type="InterPro" id="IPR037120">
    <property type="entry name" value="Haem_peroxidase_sf_animal"/>
</dbReference>
<dbReference type="GO" id="GO:0005506">
    <property type="term" value="F:iron ion binding"/>
    <property type="evidence" value="ECO:0007669"/>
    <property type="project" value="InterPro"/>
</dbReference>
<evidence type="ECO:0000256" key="1">
    <source>
        <dbReference type="ARBA" id="ARBA00022617"/>
    </source>
</evidence>
<keyword evidence="3" id="KW-0223">Dioxygenase</keyword>
<evidence type="ECO:0000256" key="3">
    <source>
        <dbReference type="ARBA" id="ARBA00022964"/>
    </source>
</evidence>
<dbReference type="InterPro" id="IPR019791">
    <property type="entry name" value="Haem_peroxidase_animal"/>
</dbReference>
<dbReference type="PANTHER" id="PTHR11903">
    <property type="entry name" value="PROSTAGLANDIN G/H SYNTHASE"/>
    <property type="match status" value="1"/>
</dbReference>
<reference evidence="7 8" key="1">
    <citation type="journal article" date="2015" name="Sci. Rep.">
        <title>Chromosome-level genome map provides insights into diverse defense mechanisms in the medicinal fungus Ganoderma sinense.</title>
        <authorList>
            <person name="Zhu Y."/>
            <person name="Xu J."/>
            <person name="Sun C."/>
            <person name="Zhou S."/>
            <person name="Xu H."/>
            <person name="Nelson D.R."/>
            <person name="Qian J."/>
            <person name="Song J."/>
            <person name="Luo H."/>
            <person name="Xiang L."/>
            <person name="Li Y."/>
            <person name="Xu Z."/>
            <person name="Ji A."/>
            <person name="Wang L."/>
            <person name="Lu S."/>
            <person name="Hayward A."/>
            <person name="Sun W."/>
            <person name="Li X."/>
            <person name="Schwartz D.C."/>
            <person name="Wang Y."/>
            <person name="Chen S."/>
        </authorList>
    </citation>
    <scope>NUCLEOTIDE SEQUENCE [LARGE SCALE GENOMIC DNA]</scope>
    <source>
        <strain evidence="7 8">ZZ0214-1</strain>
    </source>
</reference>
<dbReference type="Pfam" id="PF03098">
    <property type="entry name" value="An_peroxidase"/>
    <property type="match status" value="2"/>
</dbReference>
<dbReference type="Gene3D" id="1.10.640.10">
    <property type="entry name" value="Haem peroxidase domain superfamily, animal type"/>
    <property type="match status" value="1"/>
</dbReference>
<keyword evidence="8" id="KW-1185">Reference proteome</keyword>
<keyword evidence="1 6" id="KW-0349">Heme</keyword>
<gene>
    <name evidence="7" type="ORF">GSI_13086</name>
</gene>
<evidence type="ECO:0000256" key="2">
    <source>
        <dbReference type="ARBA" id="ARBA00022723"/>
    </source>
</evidence>
<comment type="caution">
    <text evidence="7">The sequence shown here is derived from an EMBL/GenBank/DDBJ whole genome shotgun (WGS) entry which is preliminary data.</text>
</comment>
<dbReference type="OrthoDB" id="823504at2759"/>
<dbReference type="GO" id="GO:0004497">
    <property type="term" value="F:monooxygenase activity"/>
    <property type="evidence" value="ECO:0007669"/>
    <property type="project" value="InterPro"/>
</dbReference>
<dbReference type="Proteomes" id="UP000230002">
    <property type="component" value="Unassembled WGS sequence"/>
</dbReference>
<name>A0A2G8RUK8_9APHY</name>
<dbReference type="InterPro" id="IPR034812">
    <property type="entry name" value="Ppo-like_N"/>
</dbReference>
<organism evidence="7 8">
    <name type="scientific">Ganoderma sinense ZZ0214-1</name>
    <dbReference type="NCBI Taxonomy" id="1077348"/>
    <lineage>
        <taxon>Eukaryota</taxon>
        <taxon>Fungi</taxon>
        <taxon>Dikarya</taxon>
        <taxon>Basidiomycota</taxon>
        <taxon>Agaricomycotina</taxon>
        <taxon>Agaricomycetes</taxon>
        <taxon>Polyporales</taxon>
        <taxon>Polyporaceae</taxon>
        <taxon>Ganoderma</taxon>
    </lineage>
</organism>
<dbReference type="PROSITE" id="PS50292">
    <property type="entry name" value="PEROXIDASE_3"/>
    <property type="match status" value="1"/>
</dbReference>
<evidence type="ECO:0000256" key="4">
    <source>
        <dbReference type="ARBA" id="ARBA00023002"/>
    </source>
</evidence>
<dbReference type="PRINTS" id="PR00457">
    <property type="entry name" value="ANPEROXIDASE"/>
</dbReference>
<dbReference type="AlphaFoldDB" id="A0A2G8RUK8"/>
<dbReference type="InterPro" id="IPR036396">
    <property type="entry name" value="Cyt_P450_sf"/>
</dbReference>
<dbReference type="InterPro" id="IPR010255">
    <property type="entry name" value="Haem_peroxidase_sf"/>
</dbReference>
<proteinExistence type="predicted"/>
<evidence type="ECO:0000256" key="5">
    <source>
        <dbReference type="ARBA" id="ARBA00023004"/>
    </source>
</evidence>
<keyword evidence="5 6" id="KW-0408">Iron</keyword>
<keyword evidence="4" id="KW-0560">Oxidoreductase</keyword>
<dbReference type="InterPro" id="IPR050783">
    <property type="entry name" value="Oxylipin_biosynth_metab"/>
</dbReference>
<dbReference type="GO" id="GO:0016705">
    <property type="term" value="F:oxidoreductase activity, acting on paired donors, with incorporation or reduction of molecular oxygen"/>
    <property type="evidence" value="ECO:0007669"/>
    <property type="project" value="InterPro"/>
</dbReference>
<dbReference type="Gene3D" id="1.10.630.10">
    <property type="entry name" value="Cytochrome P450"/>
    <property type="match status" value="1"/>
</dbReference>
<evidence type="ECO:0000256" key="6">
    <source>
        <dbReference type="PIRSR" id="PIRSR619791-2"/>
    </source>
</evidence>
<dbReference type="GO" id="GO:0006631">
    <property type="term" value="P:fatty acid metabolic process"/>
    <property type="evidence" value="ECO:0007669"/>
    <property type="project" value="UniProtKB-ARBA"/>
</dbReference>
<dbReference type="STRING" id="1077348.A0A2G8RUK8"/>
<feature type="binding site" description="axial binding residue" evidence="6">
    <location>
        <position position="337"/>
    </location>
    <ligand>
        <name>heme b</name>
        <dbReference type="ChEBI" id="CHEBI:60344"/>
    </ligand>
    <ligandPart>
        <name>Fe</name>
        <dbReference type="ChEBI" id="CHEBI:18248"/>
    </ligandPart>
</feature>
<evidence type="ECO:0000313" key="7">
    <source>
        <dbReference type="EMBL" id="PIL25197.1"/>
    </source>
</evidence>
<dbReference type="GO" id="GO:0004601">
    <property type="term" value="F:peroxidase activity"/>
    <property type="evidence" value="ECO:0007669"/>
    <property type="project" value="InterPro"/>
</dbReference>
<dbReference type="CDD" id="cd09817">
    <property type="entry name" value="linoleate_diol_synthase_like"/>
    <property type="match status" value="1"/>
</dbReference>
<protein>
    <submittedName>
        <fullName evidence="7">Cytochrome P450</fullName>
    </submittedName>
</protein>
<keyword evidence="2 6" id="KW-0479">Metal-binding</keyword>
<dbReference type="GO" id="GO:0051213">
    <property type="term" value="F:dioxygenase activity"/>
    <property type="evidence" value="ECO:0007669"/>
    <property type="project" value="UniProtKB-KW"/>
</dbReference>
<evidence type="ECO:0000313" key="8">
    <source>
        <dbReference type="Proteomes" id="UP000230002"/>
    </source>
</evidence>
<dbReference type="GO" id="GO:0006979">
    <property type="term" value="P:response to oxidative stress"/>
    <property type="evidence" value="ECO:0007669"/>
    <property type="project" value="InterPro"/>
</dbReference>
<dbReference type="SUPFAM" id="SSF48113">
    <property type="entry name" value="Heme-dependent peroxidases"/>
    <property type="match status" value="1"/>
</dbReference>
<sequence>MKGFDKLRDEFRKHLPFAGEFATIDSIIDGLTHLNSIDDRKMLLEHTLVYLSNNSEHAAARKLQSALIKLLYEDLPHPPDTSIGPEFAYRSADGGNNNPAIPDLGKAGTPYSRSVAQTHPLPRNELPDAGLVFDTLLKREKFVPHPAGLSSMMFAFAALVIHTVFRTSHHKVHINETSSYVDLAPLYGNNQETQDKIRIKDGRGRLIDDTFAEDRLLLLPPAVCVLLTLFNRNHNYIAKRLLELNERGTYSDPLPTDPKALLLQDEDIFQTARLINCAWFAGIVMSDYFAAILGLVRQGSSWAFNPFEEMRNADHSMFERGRGNSCSVEFNCLYRWHATTSQADEEWVAKMGEKFFPDKTVEQLTIQDFKELAQKVQATEPDVSHWTFGSLQRDLKTNKFSDDELAGVIIAATEQPAGAFKARGTPHCMRLHEIMGIESNRQWGVCSLNDFRKFLGLKTYSSFLEWNSNAEIAAAAEKLYGHIDRLELYVGLQAEEAKPVVEGAGLCPSYTISRAILSDAIALTRGDRFYTADFTPFNLTAWGFADCQRDPAGPGCGSMLGRLLYRTLPDQFSPDSTYAWFPLMTPDAMEKILTKLGQTGVYSLAKPTRIADPTVLAGYEDVRAVLHDEKSFRTSFAERVKNVVHGEGFFIASDDPARAAREQRALLSALTGAPDAEASIKSFFYEKTRELIQRESCSSVGTSTHTVDLVRDVLKRVPVYWAAELAGIRLKESADDDGDYTPAELFDVLAEVYSYLFLDVEPARLHALRLAATSNMVKLSGIIRRHIGGGSRLSIVNLFNSVFGKSKGESDSFAQRLRGLGHDIETQTNLVLALLVGTTVELSQAAVNVVNYYLDPNRPTDVQTLVSKSASLNPKDEATLQGFVLEALRLDPTFRGVYREVLHDVKVSQGELKAKTHVLVDISAANISGHIFTDPKEVNPSRGFDKYLVIDGAGKCIGLDLSSKMIGQIVRAIYSFKGATRGPGVSGTLKRYKETMSKTSAWSYLGPDQHLQPWATSMLFQFQA</sequence>
<accession>A0A2G8RUK8</accession>
<dbReference type="GO" id="GO:0020037">
    <property type="term" value="F:heme binding"/>
    <property type="evidence" value="ECO:0007669"/>
    <property type="project" value="InterPro"/>
</dbReference>